<evidence type="ECO:0000256" key="10">
    <source>
        <dbReference type="SAM" id="MobiDB-lite"/>
    </source>
</evidence>
<dbReference type="InterPro" id="IPR045864">
    <property type="entry name" value="aa-tRNA-synth_II/BPL/LPL"/>
</dbReference>
<dbReference type="InterPro" id="IPR018247">
    <property type="entry name" value="EF_Hand_1_Ca_BS"/>
</dbReference>
<feature type="domain" description="EF-hand" evidence="11">
    <location>
        <begin position="717"/>
        <end position="752"/>
    </location>
</feature>
<dbReference type="PROSITE" id="PS50862">
    <property type="entry name" value="AA_TRNA_LIGASE_II"/>
    <property type="match status" value="1"/>
</dbReference>
<feature type="domain" description="Aminoacyl-transfer RNA synthetases class-II family profile" evidence="12">
    <location>
        <begin position="35"/>
        <end position="365"/>
    </location>
</feature>
<evidence type="ECO:0000259" key="11">
    <source>
        <dbReference type="PROSITE" id="PS50222"/>
    </source>
</evidence>
<proteinExistence type="inferred from homology"/>
<dbReference type="InterPro" id="IPR002048">
    <property type="entry name" value="EF_hand_dom"/>
</dbReference>
<dbReference type="GO" id="GO:0005737">
    <property type="term" value="C:cytoplasm"/>
    <property type="evidence" value="ECO:0007669"/>
    <property type="project" value="InterPro"/>
</dbReference>
<feature type="region of interest" description="Disordered" evidence="10">
    <location>
        <begin position="856"/>
        <end position="883"/>
    </location>
</feature>
<feature type="compositionally biased region" description="Low complexity" evidence="10">
    <location>
        <begin position="856"/>
        <end position="871"/>
    </location>
</feature>
<dbReference type="CDD" id="cd00773">
    <property type="entry name" value="HisRS-like_core"/>
    <property type="match status" value="1"/>
</dbReference>
<sequence>MAQENGKKKEDKKAIKAAAKVAAKGPQINLEPPSGTRDFFPADMRLQNFLFSKFKETARLYGFQQYDAPVLEHEELFKRKAGEEIVDQMYNFADKDGNAVTLRPEMTPSLARMVLSLMRAETGEMSAVLPLKWFSIPQCWRFETCQRGRKREHYQWNMDIVGVTTVHAEVELLSAICSFFELVGITSKDVGLKVNSRKVLGAVLRNAGVPEERFTETCVVIDKLDKIGAVEVVNELTGKIGLEKVVAETIVRATSAKTLDEFASLAGVGESPEVIELRLLFTLAEEEGFGDWLIFDASVVRGLAYYTGVVFEGFDRMGKLRAICGGGRYDRLLTLYGSPVEVPCCGFGFGDCVIYELLKEKNVVPELPQVVDFVVVAYEKMMGKTPWQPPEPWFGALRVLEDYSQAMRTTSFNDCEEVCFLHASRLAQAAQRLPHNSPARLLPGDAAQAGTSLPETKDLPDSLPKTAPGMVRDLLKGLEPSWRCEAHLAPEPFAASAQRGAVLVAAEAWAAELGELLQAAPEWTVRQQGEWAVSSSLERFTAFLRWLTGIVVRSTAEMQSAAVSTSAVEEHGQTLRVMARLCSRTSGYMQGALTALDPVRPIAARLGAAAEGLREAAEDLTEKAGRLLHAEALSQGDVRQQKLQQQVPRGNLMRQSMRRSILGILAGHPDWQLPEEVRRQEGLRQHLQDVGKSGSAPTFEAARPRTTVLAFGASRARRAQRAQADFAELDVNNDGVVSVDEWRKARAPAPIGVSSFDPQQALRVARILRGAGRSVDVYSEETKKLHKGFKYADRVNAVRVALVAPGEWDQGLVTIKDLRNFKEDDPKEKKQKDVPLADLPNFESYFGLAPPKAAHASANASAKAADASPAQAKRRRADTRRRL</sequence>
<organism evidence="13 14">
    <name type="scientific">Effrenium voratum</name>
    <dbReference type="NCBI Taxonomy" id="2562239"/>
    <lineage>
        <taxon>Eukaryota</taxon>
        <taxon>Sar</taxon>
        <taxon>Alveolata</taxon>
        <taxon>Dinophyceae</taxon>
        <taxon>Suessiales</taxon>
        <taxon>Symbiodiniaceae</taxon>
        <taxon>Effrenium</taxon>
    </lineage>
</organism>
<dbReference type="Proteomes" id="UP001178507">
    <property type="component" value="Unassembled WGS sequence"/>
</dbReference>
<evidence type="ECO:0000256" key="2">
    <source>
        <dbReference type="ARBA" id="ARBA00012815"/>
    </source>
</evidence>
<protein>
    <recommendedName>
        <fullName evidence="2">histidine--tRNA ligase</fullName>
        <ecNumber evidence="2">6.1.1.21</ecNumber>
    </recommendedName>
    <alternativeName>
        <fullName evidence="8">Histidyl-tRNA synthetase</fullName>
    </alternativeName>
</protein>
<keyword evidence="14" id="KW-1185">Reference proteome</keyword>
<evidence type="ECO:0000256" key="5">
    <source>
        <dbReference type="ARBA" id="ARBA00022840"/>
    </source>
</evidence>
<dbReference type="EMBL" id="CAUJNA010003228">
    <property type="protein sequence ID" value="CAJ1396366.1"/>
    <property type="molecule type" value="Genomic_DNA"/>
</dbReference>
<comment type="similarity">
    <text evidence="1">Belongs to the class-II aminoacyl-tRNA synthetase family.</text>
</comment>
<dbReference type="InterPro" id="IPR004516">
    <property type="entry name" value="HisRS/HisZ"/>
</dbReference>
<dbReference type="GO" id="GO:0005509">
    <property type="term" value="F:calcium ion binding"/>
    <property type="evidence" value="ECO:0007669"/>
    <property type="project" value="InterPro"/>
</dbReference>
<feature type="region of interest" description="Disordered" evidence="10">
    <location>
        <begin position="437"/>
        <end position="466"/>
    </location>
</feature>
<evidence type="ECO:0000259" key="12">
    <source>
        <dbReference type="PROSITE" id="PS50862"/>
    </source>
</evidence>
<comment type="catalytic activity">
    <reaction evidence="9">
        <text>tRNA(His) + L-histidine + ATP = L-histidyl-tRNA(His) + AMP + diphosphate + H(+)</text>
        <dbReference type="Rhea" id="RHEA:17313"/>
        <dbReference type="Rhea" id="RHEA-COMP:9665"/>
        <dbReference type="Rhea" id="RHEA-COMP:9689"/>
        <dbReference type="ChEBI" id="CHEBI:15378"/>
        <dbReference type="ChEBI" id="CHEBI:30616"/>
        <dbReference type="ChEBI" id="CHEBI:33019"/>
        <dbReference type="ChEBI" id="CHEBI:57595"/>
        <dbReference type="ChEBI" id="CHEBI:78442"/>
        <dbReference type="ChEBI" id="CHEBI:78527"/>
        <dbReference type="ChEBI" id="CHEBI:456215"/>
        <dbReference type="EC" id="6.1.1.21"/>
    </reaction>
</comment>
<comment type="caution">
    <text evidence="13">The sequence shown here is derived from an EMBL/GenBank/DDBJ whole genome shotgun (WGS) entry which is preliminary data.</text>
</comment>
<reference evidence="13" key="1">
    <citation type="submission" date="2023-08" db="EMBL/GenBank/DDBJ databases">
        <authorList>
            <person name="Chen Y."/>
            <person name="Shah S."/>
            <person name="Dougan E. K."/>
            <person name="Thang M."/>
            <person name="Chan C."/>
        </authorList>
    </citation>
    <scope>NUCLEOTIDE SEQUENCE</scope>
</reference>
<dbReference type="PROSITE" id="PS00018">
    <property type="entry name" value="EF_HAND_1"/>
    <property type="match status" value="1"/>
</dbReference>
<dbReference type="PANTHER" id="PTHR43707:SF1">
    <property type="entry name" value="HISTIDINE--TRNA LIGASE, MITOCHONDRIAL-RELATED"/>
    <property type="match status" value="1"/>
</dbReference>
<evidence type="ECO:0000256" key="9">
    <source>
        <dbReference type="ARBA" id="ARBA00047639"/>
    </source>
</evidence>
<evidence type="ECO:0000256" key="8">
    <source>
        <dbReference type="ARBA" id="ARBA00030619"/>
    </source>
</evidence>
<evidence type="ECO:0000256" key="7">
    <source>
        <dbReference type="ARBA" id="ARBA00023146"/>
    </source>
</evidence>
<feature type="compositionally biased region" description="Basic residues" evidence="10">
    <location>
        <begin position="872"/>
        <end position="883"/>
    </location>
</feature>
<dbReference type="SUPFAM" id="SSF55681">
    <property type="entry name" value="Class II aaRS and biotin synthetases"/>
    <property type="match status" value="1"/>
</dbReference>
<evidence type="ECO:0000313" key="13">
    <source>
        <dbReference type="EMBL" id="CAJ1396366.1"/>
    </source>
</evidence>
<keyword evidence="7" id="KW-0030">Aminoacyl-tRNA synthetase</keyword>
<keyword evidence="3" id="KW-0436">Ligase</keyword>
<dbReference type="InterPro" id="IPR036621">
    <property type="entry name" value="Anticodon-bd_dom_sf"/>
</dbReference>
<accession>A0AA36NAI3</accession>
<dbReference type="FunFam" id="3.30.930.10:FF:000054">
    <property type="entry name" value="Histidine--tRNA ligase chloroplastic/mitochondrial"/>
    <property type="match status" value="1"/>
</dbReference>
<keyword evidence="6" id="KW-0648">Protein biosynthesis</keyword>
<dbReference type="PANTHER" id="PTHR43707">
    <property type="entry name" value="HISTIDYL-TRNA SYNTHETASE"/>
    <property type="match status" value="1"/>
</dbReference>
<dbReference type="GO" id="GO:0005524">
    <property type="term" value="F:ATP binding"/>
    <property type="evidence" value="ECO:0007669"/>
    <property type="project" value="UniProtKB-KW"/>
</dbReference>
<dbReference type="AlphaFoldDB" id="A0AA36NAI3"/>
<dbReference type="SUPFAM" id="SSF52954">
    <property type="entry name" value="Class II aaRS ABD-related"/>
    <property type="match status" value="1"/>
</dbReference>
<dbReference type="EC" id="6.1.1.21" evidence="2"/>
<dbReference type="Pfam" id="PF13393">
    <property type="entry name" value="tRNA-synt_His"/>
    <property type="match status" value="1"/>
</dbReference>
<dbReference type="Gene3D" id="3.30.930.10">
    <property type="entry name" value="Bira Bifunctional Protein, Domain 2"/>
    <property type="match status" value="1"/>
</dbReference>
<evidence type="ECO:0000256" key="4">
    <source>
        <dbReference type="ARBA" id="ARBA00022741"/>
    </source>
</evidence>
<dbReference type="InterPro" id="IPR041715">
    <property type="entry name" value="HisRS-like_core"/>
</dbReference>
<keyword evidence="4" id="KW-0547">Nucleotide-binding</keyword>
<dbReference type="InterPro" id="IPR006195">
    <property type="entry name" value="aa-tRNA-synth_II"/>
</dbReference>
<evidence type="ECO:0000256" key="1">
    <source>
        <dbReference type="ARBA" id="ARBA00008226"/>
    </source>
</evidence>
<dbReference type="GO" id="GO:0006427">
    <property type="term" value="P:histidyl-tRNA aminoacylation"/>
    <property type="evidence" value="ECO:0007669"/>
    <property type="project" value="TreeGrafter"/>
</dbReference>
<dbReference type="PROSITE" id="PS50222">
    <property type="entry name" value="EF_HAND_2"/>
    <property type="match status" value="1"/>
</dbReference>
<name>A0AA36NAI3_9DINO</name>
<gene>
    <name evidence="13" type="ORF">EVOR1521_LOCUS20620</name>
</gene>
<evidence type="ECO:0000313" key="14">
    <source>
        <dbReference type="Proteomes" id="UP001178507"/>
    </source>
</evidence>
<dbReference type="GO" id="GO:0004821">
    <property type="term" value="F:histidine-tRNA ligase activity"/>
    <property type="evidence" value="ECO:0007669"/>
    <property type="project" value="UniProtKB-EC"/>
</dbReference>
<dbReference type="Gene3D" id="3.40.50.800">
    <property type="entry name" value="Anticodon-binding domain"/>
    <property type="match status" value="1"/>
</dbReference>
<keyword evidence="5" id="KW-0067">ATP-binding</keyword>
<evidence type="ECO:0000256" key="6">
    <source>
        <dbReference type="ARBA" id="ARBA00022917"/>
    </source>
</evidence>
<evidence type="ECO:0000256" key="3">
    <source>
        <dbReference type="ARBA" id="ARBA00022598"/>
    </source>
</evidence>